<sequence>QGARTARPTGDLASGAAGATNPQQTNRVAAAGRATGETPLLGVREHSSFRPLGPADIQARSAGGRKASQTGAHGGQRGEGPQEELPRGRAFVRLCRLVGELQLQVRLFVGRGLARASSAGAATEPEGGATFIGGYQYGST</sequence>
<feature type="region of interest" description="Disordered" evidence="1">
    <location>
        <begin position="1"/>
        <end position="86"/>
    </location>
</feature>
<keyword evidence="3" id="KW-1185">Reference proteome</keyword>
<dbReference type="Proteomes" id="UP001558652">
    <property type="component" value="Unassembled WGS sequence"/>
</dbReference>
<dbReference type="EMBL" id="JBFDAA010000012">
    <property type="protein sequence ID" value="KAL1123040.1"/>
    <property type="molecule type" value="Genomic_DNA"/>
</dbReference>
<feature type="non-terminal residue" evidence="2">
    <location>
        <position position="1"/>
    </location>
</feature>
<gene>
    <name evidence="2" type="ORF">AAG570_002128</name>
</gene>
<evidence type="ECO:0000313" key="3">
    <source>
        <dbReference type="Proteomes" id="UP001558652"/>
    </source>
</evidence>
<evidence type="ECO:0000256" key="1">
    <source>
        <dbReference type="SAM" id="MobiDB-lite"/>
    </source>
</evidence>
<name>A0ABD0Y6N3_9HEMI</name>
<reference evidence="2 3" key="1">
    <citation type="submission" date="2024-07" db="EMBL/GenBank/DDBJ databases">
        <title>Chromosome-level genome assembly of the water stick insect Ranatra chinensis (Heteroptera: Nepidae).</title>
        <authorList>
            <person name="Liu X."/>
        </authorList>
    </citation>
    <scope>NUCLEOTIDE SEQUENCE [LARGE SCALE GENOMIC DNA]</scope>
    <source>
        <strain evidence="2">Cailab_2021Rc</strain>
        <tissue evidence="2">Muscle</tissue>
    </source>
</reference>
<evidence type="ECO:0000313" key="2">
    <source>
        <dbReference type="EMBL" id="KAL1123040.1"/>
    </source>
</evidence>
<protein>
    <submittedName>
        <fullName evidence="2">Uncharacterized protein</fullName>
    </submittedName>
</protein>
<accession>A0ABD0Y6N3</accession>
<dbReference type="AlphaFoldDB" id="A0ABD0Y6N3"/>
<organism evidence="2 3">
    <name type="scientific">Ranatra chinensis</name>
    <dbReference type="NCBI Taxonomy" id="642074"/>
    <lineage>
        <taxon>Eukaryota</taxon>
        <taxon>Metazoa</taxon>
        <taxon>Ecdysozoa</taxon>
        <taxon>Arthropoda</taxon>
        <taxon>Hexapoda</taxon>
        <taxon>Insecta</taxon>
        <taxon>Pterygota</taxon>
        <taxon>Neoptera</taxon>
        <taxon>Paraneoptera</taxon>
        <taxon>Hemiptera</taxon>
        <taxon>Heteroptera</taxon>
        <taxon>Panheteroptera</taxon>
        <taxon>Nepomorpha</taxon>
        <taxon>Nepidae</taxon>
        <taxon>Ranatrinae</taxon>
        <taxon>Ranatra</taxon>
    </lineage>
</organism>
<comment type="caution">
    <text evidence="2">The sequence shown here is derived from an EMBL/GenBank/DDBJ whole genome shotgun (WGS) entry which is preliminary data.</text>
</comment>
<proteinExistence type="predicted"/>